<dbReference type="GeneID" id="36284752"/>
<sequence length="114" mass="13769">MGEPENHQGKLKMSDFEDLRALWTRVFRMSREQREDLFQPIKWEFMTLVMHENGEGERIENQENGRKLAENRSTGIRKCTIQWLEILELLWEVEVWKRGKFEEKMGKGDERDVV</sequence>
<reference evidence="1" key="1">
    <citation type="submission" date="2016-03" db="EMBL/GenBank/DDBJ databases">
        <title>Updated assembly of Pseudogymnoascus destructans, the fungus causing white-nose syndrome of bats.</title>
        <authorList>
            <person name="Palmer J.M."/>
            <person name="Drees K.P."/>
            <person name="Foster J.T."/>
            <person name="Lindner D.L."/>
        </authorList>
    </citation>
    <scope>NUCLEOTIDE SEQUENCE [LARGE SCALE GENOMIC DNA]</scope>
    <source>
        <strain evidence="1">20631-21</strain>
    </source>
</reference>
<protein>
    <submittedName>
        <fullName evidence="1">Uncharacterized protein</fullName>
    </submittedName>
</protein>
<accession>A0A177AKN5</accession>
<dbReference type="AlphaFoldDB" id="A0A177AKN5"/>
<proteinExistence type="predicted"/>
<evidence type="ECO:0000313" key="1">
    <source>
        <dbReference type="EMBL" id="OAF61851.1"/>
    </source>
</evidence>
<dbReference type="Proteomes" id="UP000077154">
    <property type="component" value="Unassembled WGS sequence"/>
</dbReference>
<dbReference type="RefSeq" id="XP_024327125.1">
    <property type="nucleotide sequence ID" value="XM_024465338.1"/>
</dbReference>
<gene>
    <name evidence="1" type="ORF">VC83_01664</name>
</gene>
<organism evidence="1">
    <name type="scientific">Pseudogymnoascus destructans</name>
    <dbReference type="NCBI Taxonomy" id="655981"/>
    <lineage>
        <taxon>Eukaryota</taxon>
        <taxon>Fungi</taxon>
        <taxon>Dikarya</taxon>
        <taxon>Ascomycota</taxon>
        <taxon>Pezizomycotina</taxon>
        <taxon>Leotiomycetes</taxon>
        <taxon>Thelebolales</taxon>
        <taxon>Thelebolaceae</taxon>
        <taxon>Pseudogymnoascus</taxon>
    </lineage>
</organism>
<dbReference type="VEuPathDB" id="FungiDB:GMDG_08813"/>
<dbReference type="EMBL" id="KV441388">
    <property type="protein sequence ID" value="OAF61851.1"/>
    <property type="molecule type" value="Genomic_DNA"/>
</dbReference>
<name>A0A177AKN5_9PEZI</name>